<reference evidence="2 3" key="1">
    <citation type="submission" date="2019-05" db="EMBL/GenBank/DDBJ databases">
        <title>Complete genome sequence of Izhakiella calystegiae KSNA2, an endophyte isolated from beach morning glory (Calystegia soldanella).</title>
        <authorList>
            <person name="Jiang L."/>
            <person name="Jeong J.C."/>
            <person name="Kim C.Y."/>
            <person name="Kim D.H."/>
            <person name="Kim S.W."/>
            <person name="Lee j."/>
        </authorList>
    </citation>
    <scope>NUCLEOTIDE SEQUENCE [LARGE SCALE GENOMIC DNA]</scope>
    <source>
        <strain evidence="2 3">KSNA2</strain>
    </source>
</reference>
<evidence type="ECO:0000256" key="1">
    <source>
        <dbReference type="SAM" id="Phobius"/>
    </source>
</evidence>
<sequence>MLELIFVLGFFFMLLLTGISLLGIVCALFVATLLMFAGGLFALMIKVLPWLLLAVAVVWIIRAFKEKKSHNRDEIIFGQPRPYRRTRRRYTR</sequence>
<name>A0A4P8YG25_9ENTR</name>
<dbReference type="OrthoDB" id="6566611at2"/>
<feature type="transmembrane region" description="Helical" evidence="1">
    <location>
        <begin position="7"/>
        <end position="34"/>
    </location>
</feature>
<keyword evidence="1" id="KW-0812">Transmembrane</keyword>
<dbReference type="EMBL" id="CP040428">
    <property type="protein sequence ID" value="QCT19460.1"/>
    <property type="molecule type" value="Genomic_DNA"/>
</dbReference>
<dbReference type="KEGG" id="izh:FEM41_07265"/>
<keyword evidence="3" id="KW-1185">Reference proteome</keyword>
<keyword evidence="1" id="KW-1133">Transmembrane helix</keyword>
<protein>
    <submittedName>
        <fullName evidence="2">Envelope stress response protein PspG</fullName>
    </submittedName>
</protein>
<organism evidence="2 3">
    <name type="scientific">Jejubacter calystegiae</name>
    <dbReference type="NCBI Taxonomy" id="2579935"/>
    <lineage>
        <taxon>Bacteria</taxon>
        <taxon>Pseudomonadati</taxon>
        <taxon>Pseudomonadota</taxon>
        <taxon>Gammaproteobacteria</taxon>
        <taxon>Enterobacterales</taxon>
        <taxon>Enterobacteriaceae</taxon>
        <taxon>Jejubacter</taxon>
    </lineage>
</organism>
<feature type="transmembrane region" description="Helical" evidence="1">
    <location>
        <begin position="40"/>
        <end position="61"/>
    </location>
</feature>
<dbReference type="AlphaFoldDB" id="A0A4P8YG25"/>
<accession>A0A4P8YG25</accession>
<evidence type="ECO:0000313" key="2">
    <source>
        <dbReference type="EMBL" id="QCT19460.1"/>
    </source>
</evidence>
<dbReference type="RefSeq" id="WP_138095343.1">
    <property type="nucleotide sequence ID" value="NZ_CP040428.1"/>
</dbReference>
<dbReference type="InterPro" id="IPR014318">
    <property type="entry name" value="Phageshock_PspG"/>
</dbReference>
<evidence type="ECO:0000313" key="3">
    <source>
        <dbReference type="Proteomes" id="UP000302163"/>
    </source>
</evidence>
<dbReference type="Pfam" id="PF09583">
    <property type="entry name" value="Phageshock_PspG"/>
    <property type="match status" value="1"/>
</dbReference>
<gene>
    <name evidence="2" type="primary">pspG</name>
    <name evidence="2" type="ORF">FEM41_07265</name>
</gene>
<keyword evidence="1" id="KW-0472">Membrane</keyword>
<dbReference type="Proteomes" id="UP000302163">
    <property type="component" value="Chromosome"/>
</dbReference>
<proteinExistence type="predicted"/>
<dbReference type="NCBIfam" id="TIGR02975">
    <property type="entry name" value="phageshock_pspG"/>
    <property type="match status" value="1"/>
</dbReference>